<evidence type="ECO:0000313" key="12">
    <source>
        <dbReference type="Proteomes" id="UP000002217"/>
    </source>
</evidence>
<feature type="transmembrane region" description="Helical" evidence="10">
    <location>
        <begin position="6"/>
        <end position="27"/>
    </location>
</feature>
<comment type="function">
    <text evidence="1 10">Role in flagellar biosynthesis.</text>
</comment>
<accession>C8W1H1</accession>
<sequence length="255" mass="27876">MIDMDLLVVFFLVFIRITAFMMTAPFFEYRNIPNLLKIGFSLLLAGIVFPVIKTSGFSVPGGVLGYILAVMAEAGVGLMLGLIASFIFHGIRMAGQLIDLQIGFAMAMVFDPLSEMQTTIIARFLNLLALIFFLNVNGHYYLIESLVKSYDLVPLTAMAIKSGVVLTVVKFFSGMFALAFQISAPIIAVLVIIDLSLGFVSRTVPQLNVFMLGFPVKIVVGILTLSVVVPVLGTLLQDVFKTMHNNMLILLRGLT</sequence>
<keyword evidence="11" id="KW-0966">Cell projection</keyword>
<reference evidence="11 12" key="1">
    <citation type="journal article" date="2009" name="Stand. Genomic Sci.">
        <title>Complete genome sequence of Desulfotomaculum acetoxidans type strain (5575).</title>
        <authorList>
            <person name="Spring S."/>
            <person name="Lapidus A."/>
            <person name="Schroder M."/>
            <person name="Gleim D."/>
            <person name="Sims D."/>
            <person name="Meincke L."/>
            <person name="Glavina Del Rio T."/>
            <person name="Tice H."/>
            <person name="Copeland A."/>
            <person name="Cheng J.F."/>
            <person name="Lucas S."/>
            <person name="Chen F."/>
            <person name="Nolan M."/>
            <person name="Bruce D."/>
            <person name="Goodwin L."/>
            <person name="Pitluck S."/>
            <person name="Ivanova N."/>
            <person name="Mavromatis K."/>
            <person name="Mikhailova N."/>
            <person name="Pati A."/>
            <person name="Chen A."/>
            <person name="Palaniappan K."/>
            <person name="Land M."/>
            <person name="Hauser L."/>
            <person name="Chang Y.J."/>
            <person name="Jeffries C.D."/>
            <person name="Chain P."/>
            <person name="Saunders E."/>
            <person name="Brettin T."/>
            <person name="Detter J.C."/>
            <person name="Goker M."/>
            <person name="Bristow J."/>
            <person name="Eisen J.A."/>
            <person name="Markowitz V."/>
            <person name="Hugenholtz P."/>
            <person name="Kyrpides N.C."/>
            <person name="Klenk H.P."/>
            <person name="Han C."/>
        </authorList>
    </citation>
    <scope>NUCLEOTIDE SEQUENCE [LARGE SCALE GENOMIC DNA]</scope>
    <source>
        <strain evidence="12">ATCC 49208 / DSM 771 / VKM B-1644</strain>
    </source>
</reference>
<evidence type="ECO:0000256" key="10">
    <source>
        <dbReference type="RuleBase" id="RU362071"/>
    </source>
</evidence>
<evidence type="ECO:0000256" key="6">
    <source>
        <dbReference type="ARBA" id="ARBA00022989"/>
    </source>
</evidence>
<feature type="transmembrane region" description="Helical" evidence="10">
    <location>
        <begin position="64"/>
        <end position="88"/>
    </location>
</feature>
<keyword evidence="7 10" id="KW-0472">Membrane</keyword>
<dbReference type="Pfam" id="PF01311">
    <property type="entry name" value="Bac_export_1"/>
    <property type="match status" value="1"/>
</dbReference>
<evidence type="ECO:0000256" key="1">
    <source>
        <dbReference type="ARBA" id="ARBA00002578"/>
    </source>
</evidence>
<dbReference type="NCBIfam" id="TIGR01400">
    <property type="entry name" value="fliR"/>
    <property type="match status" value="1"/>
</dbReference>
<dbReference type="GO" id="GO:0005886">
    <property type="term" value="C:plasma membrane"/>
    <property type="evidence" value="ECO:0007669"/>
    <property type="project" value="UniProtKB-SubCell"/>
</dbReference>
<dbReference type="AlphaFoldDB" id="C8W1H1"/>
<dbReference type="HOGENOM" id="CLU_063626_2_3_9"/>
<dbReference type="GO" id="GO:0009425">
    <property type="term" value="C:bacterial-type flagellum basal body"/>
    <property type="evidence" value="ECO:0007669"/>
    <property type="project" value="UniProtKB-SubCell"/>
</dbReference>
<evidence type="ECO:0000256" key="4">
    <source>
        <dbReference type="ARBA" id="ARBA00022475"/>
    </source>
</evidence>
<dbReference type="PRINTS" id="PR00953">
    <property type="entry name" value="TYPE3IMRPROT"/>
</dbReference>
<evidence type="ECO:0000313" key="11">
    <source>
        <dbReference type="EMBL" id="ACV61616.1"/>
    </source>
</evidence>
<organism evidence="11 12">
    <name type="scientific">Desulfofarcimen acetoxidans (strain ATCC 49208 / DSM 771 / KCTC 5769 / VKM B-1644 / 5575)</name>
    <name type="common">Desulfotomaculum acetoxidans</name>
    <dbReference type="NCBI Taxonomy" id="485916"/>
    <lineage>
        <taxon>Bacteria</taxon>
        <taxon>Bacillati</taxon>
        <taxon>Bacillota</taxon>
        <taxon>Clostridia</taxon>
        <taxon>Eubacteriales</taxon>
        <taxon>Peptococcaceae</taxon>
        <taxon>Desulfofarcimen</taxon>
    </lineage>
</organism>
<evidence type="ECO:0000256" key="8">
    <source>
        <dbReference type="ARBA" id="ARBA00023143"/>
    </source>
</evidence>
<keyword evidence="11" id="KW-0282">Flagellum</keyword>
<dbReference type="Proteomes" id="UP000002217">
    <property type="component" value="Chromosome"/>
</dbReference>
<evidence type="ECO:0000256" key="5">
    <source>
        <dbReference type="ARBA" id="ARBA00022692"/>
    </source>
</evidence>
<evidence type="ECO:0000256" key="3">
    <source>
        <dbReference type="ARBA" id="ARBA00021717"/>
    </source>
</evidence>
<keyword evidence="5 10" id="KW-0812">Transmembrane</keyword>
<dbReference type="PANTHER" id="PTHR30065:SF1">
    <property type="entry name" value="SURFACE PRESENTATION OF ANTIGENS PROTEIN SPAR"/>
    <property type="match status" value="1"/>
</dbReference>
<keyword evidence="6 10" id="KW-1133">Transmembrane helix</keyword>
<dbReference type="GO" id="GO:0044780">
    <property type="term" value="P:bacterial-type flagellum assembly"/>
    <property type="evidence" value="ECO:0007669"/>
    <property type="project" value="UniProtKB-UniRule"/>
</dbReference>
<name>C8W1H1_DESAS</name>
<feature type="transmembrane region" description="Helical" evidence="10">
    <location>
        <begin position="34"/>
        <end position="52"/>
    </location>
</feature>
<evidence type="ECO:0000256" key="7">
    <source>
        <dbReference type="ARBA" id="ARBA00023136"/>
    </source>
</evidence>
<protein>
    <recommendedName>
        <fullName evidence="3 9">Flagellar biosynthetic protein FliR</fullName>
    </recommendedName>
</protein>
<keyword evidence="12" id="KW-1185">Reference proteome</keyword>
<keyword evidence="4 10" id="KW-1003">Cell membrane</keyword>
<dbReference type="STRING" id="485916.Dtox_0702"/>
<keyword evidence="8 10" id="KW-0975">Bacterial flagellum</keyword>
<feature type="transmembrane region" description="Helical" evidence="10">
    <location>
        <begin position="152"/>
        <end position="172"/>
    </location>
</feature>
<keyword evidence="11" id="KW-0969">Cilium</keyword>
<proteinExistence type="inferred from homology"/>
<dbReference type="EMBL" id="CP001720">
    <property type="protein sequence ID" value="ACV61616.1"/>
    <property type="molecule type" value="Genomic_DNA"/>
</dbReference>
<dbReference type="InterPro" id="IPR006303">
    <property type="entry name" value="FliR"/>
</dbReference>
<feature type="transmembrane region" description="Helical" evidence="10">
    <location>
        <begin position="120"/>
        <end position="140"/>
    </location>
</feature>
<feature type="transmembrane region" description="Helical" evidence="10">
    <location>
        <begin position="212"/>
        <end position="236"/>
    </location>
</feature>
<dbReference type="PANTHER" id="PTHR30065">
    <property type="entry name" value="FLAGELLAR BIOSYNTHETIC PROTEIN FLIR"/>
    <property type="match status" value="1"/>
</dbReference>
<evidence type="ECO:0000256" key="9">
    <source>
        <dbReference type="NCBIfam" id="TIGR01400"/>
    </source>
</evidence>
<comment type="subcellular location">
    <subcellularLocation>
        <location evidence="10">Cell membrane</location>
        <topology evidence="10">Multi-pass membrane protein</topology>
    </subcellularLocation>
    <subcellularLocation>
        <location evidence="10">Bacterial flagellum basal body</location>
    </subcellularLocation>
</comment>
<gene>
    <name evidence="11" type="ordered locus">Dtox_0702</name>
</gene>
<comment type="similarity">
    <text evidence="2 10">Belongs to the FliR/MopE/SpaR family.</text>
</comment>
<evidence type="ECO:0000256" key="2">
    <source>
        <dbReference type="ARBA" id="ARBA00009772"/>
    </source>
</evidence>
<dbReference type="GO" id="GO:0006605">
    <property type="term" value="P:protein targeting"/>
    <property type="evidence" value="ECO:0007669"/>
    <property type="project" value="UniProtKB-UniRule"/>
</dbReference>
<feature type="transmembrane region" description="Helical" evidence="10">
    <location>
        <begin position="178"/>
        <end position="200"/>
    </location>
</feature>
<dbReference type="InterPro" id="IPR002010">
    <property type="entry name" value="T3SS_IM_R"/>
</dbReference>
<dbReference type="KEGG" id="dae:Dtox_0702"/>
<dbReference type="eggNOG" id="COG1684">
    <property type="taxonomic scope" value="Bacteria"/>
</dbReference>